<reference evidence="2 3" key="1">
    <citation type="submission" date="2017-07" db="EMBL/GenBank/DDBJ databases">
        <title>Paenibacillus herberti R33 genome sequencing and assembly.</title>
        <authorList>
            <person name="Su W."/>
        </authorList>
    </citation>
    <scope>NUCLEOTIDE SEQUENCE [LARGE SCALE GENOMIC DNA]</scope>
    <source>
        <strain evidence="2 3">R33</strain>
    </source>
</reference>
<dbReference type="PANTHER" id="PTHR36444">
    <property type="entry name" value="TRANSCRIPTIONAL REGULATOR PROTEIN YOBU-RELATED"/>
    <property type="match status" value="1"/>
</dbReference>
<evidence type="ECO:0000313" key="3">
    <source>
        <dbReference type="Proteomes" id="UP000215145"/>
    </source>
</evidence>
<dbReference type="InterPro" id="IPR029441">
    <property type="entry name" value="Cass2"/>
</dbReference>
<dbReference type="OrthoDB" id="9801008at2"/>
<dbReference type="InterPro" id="IPR011256">
    <property type="entry name" value="Reg_factor_effector_dom_sf"/>
</dbReference>
<sequence length="158" mass="17729">MKTYVTEKPEIKLQGISLRTTNAAEAGPDGRLPGLWETYFSRAIQRETDAPIYSLYTDYESDASGSYRVLIGHEVSGDFETGEDNQTHIAVIPASKYLVFITERGPSYEVVPQAWEEIWAYFENKPEEVRAFTGDFELYDTGSAGSADSEVHLFIAIK</sequence>
<keyword evidence="3" id="KW-1185">Reference proteome</keyword>
<dbReference type="AlphaFoldDB" id="A0A229NZ30"/>
<dbReference type="Proteomes" id="UP000215145">
    <property type="component" value="Unassembled WGS sequence"/>
</dbReference>
<dbReference type="Gene3D" id="3.20.80.10">
    <property type="entry name" value="Regulatory factor, effector binding domain"/>
    <property type="match status" value="1"/>
</dbReference>
<gene>
    <name evidence="2" type="ORF">CGZ75_15905</name>
</gene>
<dbReference type="PANTHER" id="PTHR36444:SF2">
    <property type="entry name" value="TRANSCRIPTIONAL REGULATOR PROTEIN YOBU-RELATED"/>
    <property type="match status" value="1"/>
</dbReference>
<dbReference type="Pfam" id="PF14526">
    <property type="entry name" value="Cass2"/>
    <property type="match status" value="1"/>
</dbReference>
<accession>A0A229NZ30</accession>
<name>A0A229NZ30_9BACL</name>
<proteinExistence type="predicted"/>
<evidence type="ECO:0000313" key="2">
    <source>
        <dbReference type="EMBL" id="OXM15107.1"/>
    </source>
</evidence>
<dbReference type="InterPro" id="IPR010499">
    <property type="entry name" value="AraC_E-bd"/>
</dbReference>
<organism evidence="2 3">
    <name type="scientific">Paenibacillus herberti</name>
    <dbReference type="NCBI Taxonomy" id="1619309"/>
    <lineage>
        <taxon>Bacteria</taxon>
        <taxon>Bacillati</taxon>
        <taxon>Bacillota</taxon>
        <taxon>Bacilli</taxon>
        <taxon>Bacillales</taxon>
        <taxon>Paenibacillaceae</taxon>
        <taxon>Paenibacillus</taxon>
    </lineage>
</organism>
<evidence type="ECO:0000259" key="1">
    <source>
        <dbReference type="SMART" id="SM00871"/>
    </source>
</evidence>
<dbReference type="EMBL" id="NMUQ01000002">
    <property type="protein sequence ID" value="OXM15107.1"/>
    <property type="molecule type" value="Genomic_DNA"/>
</dbReference>
<dbReference type="SUPFAM" id="SSF55136">
    <property type="entry name" value="Probable bacterial effector-binding domain"/>
    <property type="match status" value="1"/>
</dbReference>
<feature type="domain" description="AraC effector-binding" evidence="1">
    <location>
        <begin position="1"/>
        <end position="158"/>
    </location>
</feature>
<comment type="caution">
    <text evidence="2">The sequence shown here is derived from an EMBL/GenBank/DDBJ whole genome shotgun (WGS) entry which is preliminary data.</text>
</comment>
<dbReference type="InterPro" id="IPR053182">
    <property type="entry name" value="YobU-like_regulator"/>
</dbReference>
<dbReference type="SMART" id="SM00871">
    <property type="entry name" value="AraC_E_bind"/>
    <property type="match status" value="1"/>
</dbReference>
<protein>
    <submittedName>
        <fullName evidence="2">AraC family transcriptional regulator</fullName>
    </submittedName>
</protein>